<accession>A0A4S8LQJ7</accession>
<keyword evidence="14" id="KW-1185">Reference proteome</keyword>
<dbReference type="Gene3D" id="3.30.40.10">
    <property type="entry name" value="Zinc/RING finger domain, C3HC4 (zinc finger)"/>
    <property type="match status" value="1"/>
</dbReference>
<evidence type="ECO:0000256" key="6">
    <source>
        <dbReference type="ARBA" id="ARBA00022771"/>
    </source>
</evidence>
<evidence type="ECO:0000313" key="13">
    <source>
        <dbReference type="EMBL" id="THU91481.1"/>
    </source>
</evidence>
<reference evidence="13 14" key="1">
    <citation type="journal article" date="2019" name="Nat. Ecol. Evol.">
        <title>Megaphylogeny resolves global patterns of mushroom evolution.</title>
        <authorList>
            <person name="Varga T."/>
            <person name="Krizsan K."/>
            <person name="Foldi C."/>
            <person name="Dima B."/>
            <person name="Sanchez-Garcia M."/>
            <person name="Sanchez-Ramirez S."/>
            <person name="Szollosi G.J."/>
            <person name="Szarkandi J.G."/>
            <person name="Papp V."/>
            <person name="Albert L."/>
            <person name="Andreopoulos W."/>
            <person name="Angelini C."/>
            <person name="Antonin V."/>
            <person name="Barry K.W."/>
            <person name="Bougher N.L."/>
            <person name="Buchanan P."/>
            <person name="Buyck B."/>
            <person name="Bense V."/>
            <person name="Catcheside P."/>
            <person name="Chovatia M."/>
            <person name="Cooper J."/>
            <person name="Damon W."/>
            <person name="Desjardin D."/>
            <person name="Finy P."/>
            <person name="Geml J."/>
            <person name="Haridas S."/>
            <person name="Hughes K."/>
            <person name="Justo A."/>
            <person name="Karasinski D."/>
            <person name="Kautmanova I."/>
            <person name="Kiss B."/>
            <person name="Kocsube S."/>
            <person name="Kotiranta H."/>
            <person name="LaButti K.M."/>
            <person name="Lechner B.E."/>
            <person name="Liimatainen K."/>
            <person name="Lipzen A."/>
            <person name="Lukacs Z."/>
            <person name="Mihaltcheva S."/>
            <person name="Morgado L.N."/>
            <person name="Niskanen T."/>
            <person name="Noordeloos M.E."/>
            <person name="Ohm R.A."/>
            <person name="Ortiz-Santana B."/>
            <person name="Ovrebo C."/>
            <person name="Racz N."/>
            <person name="Riley R."/>
            <person name="Savchenko A."/>
            <person name="Shiryaev A."/>
            <person name="Soop K."/>
            <person name="Spirin V."/>
            <person name="Szebenyi C."/>
            <person name="Tomsovsky M."/>
            <person name="Tulloss R.E."/>
            <person name="Uehling J."/>
            <person name="Grigoriev I.V."/>
            <person name="Vagvolgyi C."/>
            <person name="Papp T."/>
            <person name="Martin F.M."/>
            <person name="Miettinen O."/>
            <person name="Hibbett D.S."/>
            <person name="Nagy L.G."/>
        </authorList>
    </citation>
    <scope>NUCLEOTIDE SEQUENCE [LARGE SCALE GENOMIC DNA]</scope>
    <source>
        <strain evidence="13 14">CBS 962.96</strain>
    </source>
</reference>
<keyword evidence="7" id="KW-0833">Ubl conjugation pathway</keyword>
<keyword evidence="5" id="KW-0677">Repeat</keyword>
<dbReference type="Pfam" id="PF00097">
    <property type="entry name" value="zf-C3HC4"/>
    <property type="match status" value="1"/>
</dbReference>
<feature type="compositionally biased region" description="Acidic residues" evidence="10">
    <location>
        <begin position="235"/>
        <end position="256"/>
    </location>
</feature>
<dbReference type="AlphaFoldDB" id="A0A4S8LQJ7"/>
<comment type="catalytic activity">
    <reaction evidence="1">
        <text>[E2 ubiquitin-conjugating enzyme]-S-ubiquitinyl-L-cysteine + [acceptor protein]-L-lysine = [E2 ubiquitin-conjugating enzyme]-L-cysteine + [acceptor protein]-N(6)-ubiquitinyl-L-lysine.</text>
        <dbReference type="EC" id="2.3.2.31"/>
    </reaction>
</comment>
<evidence type="ECO:0000256" key="3">
    <source>
        <dbReference type="ARBA" id="ARBA00022679"/>
    </source>
</evidence>
<dbReference type="PROSITE" id="PS50089">
    <property type="entry name" value="ZF_RING_2"/>
    <property type="match status" value="1"/>
</dbReference>
<dbReference type="GO" id="GO:0061630">
    <property type="term" value="F:ubiquitin protein ligase activity"/>
    <property type="evidence" value="ECO:0007669"/>
    <property type="project" value="UniProtKB-EC"/>
</dbReference>
<evidence type="ECO:0000259" key="12">
    <source>
        <dbReference type="PROSITE" id="PS51873"/>
    </source>
</evidence>
<evidence type="ECO:0000313" key="14">
    <source>
        <dbReference type="Proteomes" id="UP000297245"/>
    </source>
</evidence>
<sequence>MLSTPISELAPKCIICAETVSPSFTAPCGHRYCQICLENYVTVSIKDESSFPPQCCRQPFPLDLELKEPSSSRLSPSSLSSVLSNPALIRCLKEKAHEFSVPSGDRLYCPNLQCSVFLGSFNALRIEARPVPITCSSCGATVCPQCKGVSHTGLKCPASPELAESQFRKLVKEKKWQTCPQCREIVERTEGCPHMVCRCKAEFCYGCGSNWDEGMGCICGPPRVPSPLLRYWDLDDDDNPDLDDDSDLDDDVDSEDGLGLNTIPAVNGAGS</sequence>
<dbReference type="Pfam" id="PF01485">
    <property type="entry name" value="IBR"/>
    <property type="match status" value="2"/>
</dbReference>
<dbReference type="InterPro" id="IPR044066">
    <property type="entry name" value="TRIAD_supradom"/>
</dbReference>
<evidence type="ECO:0000256" key="8">
    <source>
        <dbReference type="ARBA" id="ARBA00022833"/>
    </source>
</evidence>
<keyword evidence="8" id="KW-0862">Zinc</keyword>
<dbReference type="PROSITE" id="PS00518">
    <property type="entry name" value="ZF_RING_1"/>
    <property type="match status" value="1"/>
</dbReference>
<keyword evidence="4" id="KW-0479">Metal-binding</keyword>
<gene>
    <name evidence="13" type="ORF">K435DRAFT_759253</name>
</gene>
<proteinExistence type="predicted"/>
<evidence type="ECO:0000256" key="10">
    <source>
        <dbReference type="SAM" id="MobiDB-lite"/>
    </source>
</evidence>
<evidence type="ECO:0000256" key="4">
    <source>
        <dbReference type="ARBA" id="ARBA00022723"/>
    </source>
</evidence>
<evidence type="ECO:0000256" key="7">
    <source>
        <dbReference type="ARBA" id="ARBA00022786"/>
    </source>
</evidence>
<dbReference type="InterPro" id="IPR031127">
    <property type="entry name" value="E3_UB_ligase_RBR"/>
</dbReference>
<dbReference type="InterPro" id="IPR013083">
    <property type="entry name" value="Znf_RING/FYVE/PHD"/>
</dbReference>
<feature type="region of interest" description="Disordered" evidence="10">
    <location>
        <begin position="235"/>
        <end position="271"/>
    </location>
</feature>
<keyword evidence="3" id="KW-0808">Transferase</keyword>
<dbReference type="Gene3D" id="1.20.120.1750">
    <property type="match status" value="1"/>
</dbReference>
<organism evidence="13 14">
    <name type="scientific">Dendrothele bispora (strain CBS 962.96)</name>
    <dbReference type="NCBI Taxonomy" id="1314807"/>
    <lineage>
        <taxon>Eukaryota</taxon>
        <taxon>Fungi</taxon>
        <taxon>Dikarya</taxon>
        <taxon>Basidiomycota</taxon>
        <taxon>Agaricomycotina</taxon>
        <taxon>Agaricomycetes</taxon>
        <taxon>Agaricomycetidae</taxon>
        <taxon>Agaricales</taxon>
        <taxon>Agaricales incertae sedis</taxon>
        <taxon>Dendrothele</taxon>
    </lineage>
</organism>
<feature type="domain" description="RING-type" evidence="11">
    <location>
        <begin position="13"/>
        <end position="55"/>
    </location>
</feature>
<feature type="domain" description="RING-type" evidence="12">
    <location>
        <begin position="9"/>
        <end position="232"/>
    </location>
</feature>
<evidence type="ECO:0000256" key="1">
    <source>
        <dbReference type="ARBA" id="ARBA00001798"/>
    </source>
</evidence>
<dbReference type="OrthoDB" id="9977870at2759"/>
<dbReference type="GO" id="GO:0016567">
    <property type="term" value="P:protein ubiquitination"/>
    <property type="evidence" value="ECO:0007669"/>
    <property type="project" value="InterPro"/>
</dbReference>
<name>A0A4S8LQJ7_DENBC</name>
<protein>
    <recommendedName>
        <fullName evidence="2">RBR-type E3 ubiquitin transferase</fullName>
        <ecNumber evidence="2">2.3.2.31</ecNumber>
    </recommendedName>
</protein>
<dbReference type="SMART" id="SM00647">
    <property type="entry name" value="IBR"/>
    <property type="match status" value="2"/>
</dbReference>
<dbReference type="Proteomes" id="UP000297245">
    <property type="component" value="Unassembled WGS sequence"/>
</dbReference>
<evidence type="ECO:0000256" key="5">
    <source>
        <dbReference type="ARBA" id="ARBA00022737"/>
    </source>
</evidence>
<dbReference type="GO" id="GO:0008270">
    <property type="term" value="F:zinc ion binding"/>
    <property type="evidence" value="ECO:0007669"/>
    <property type="project" value="UniProtKB-KW"/>
</dbReference>
<evidence type="ECO:0000256" key="2">
    <source>
        <dbReference type="ARBA" id="ARBA00012251"/>
    </source>
</evidence>
<dbReference type="CDD" id="cd22584">
    <property type="entry name" value="Rcat_RBR_unk"/>
    <property type="match status" value="1"/>
</dbReference>
<evidence type="ECO:0000259" key="11">
    <source>
        <dbReference type="PROSITE" id="PS50089"/>
    </source>
</evidence>
<dbReference type="EMBL" id="ML179305">
    <property type="protein sequence ID" value="THU91481.1"/>
    <property type="molecule type" value="Genomic_DNA"/>
</dbReference>
<dbReference type="InterPro" id="IPR018957">
    <property type="entry name" value="Znf_C3HC4_RING-type"/>
</dbReference>
<dbReference type="InterPro" id="IPR001841">
    <property type="entry name" value="Znf_RING"/>
</dbReference>
<evidence type="ECO:0000256" key="9">
    <source>
        <dbReference type="PROSITE-ProRule" id="PRU00175"/>
    </source>
</evidence>
<dbReference type="SUPFAM" id="SSF57850">
    <property type="entry name" value="RING/U-box"/>
    <property type="match status" value="2"/>
</dbReference>
<dbReference type="EC" id="2.3.2.31" evidence="2"/>
<dbReference type="InterPro" id="IPR002867">
    <property type="entry name" value="IBR_dom"/>
</dbReference>
<keyword evidence="6 9" id="KW-0863">Zinc-finger</keyword>
<dbReference type="PANTHER" id="PTHR11685">
    <property type="entry name" value="RBR FAMILY RING FINGER AND IBR DOMAIN-CONTAINING"/>
    <property type="match status" value="1"/>
</dbReference>
<dbReference type="InterPro" id="IPR017907">
    <property type="entry name" value="Znf_RING_CS"/>
</dbReference>
<dbReference type="PROSITE" id="PS51873">
    <property type="entry name" value="TRIAD"/>
    <property type="match status" value="1"/>
</dbReference>